<feature type="transmembrane region" description="Helical" evidence="7">
    <location>
        <begin position="254"/>
        <end position="276"/>
    </location>
</feature>
<keyword evidence="8" id="KW-0966">Cell projection</keyword>
<evidence type="ECO:0000256" key="7">
    <source>
        <dbReference type="SAM" id="Phobius"/>
    </source>
</evidence>
<gene>
    <name evidence="8" type="ORF">HYZ11_15250</name>
</gene>
<dbReference type="EMBL" id="JACPUR010000037">
    <property type="protein sequence ID" value="MBI3128961.1"/>
    <property type="molecule type" value="Genomic_DNA"/>
</dbReference>
<evidence type="ECO:0000256" key="6">
    <source>
        <dbReference type="SAM" id="MobiDB-lite"/>
    </source>
</evidence>
<proteinExistence type="predicted"/>
<evidence type="ECO:0000256" key="3">
    <source>
        <dbReference type="ARBA" id="ARBA00022692"/>
    </source>
</evidence>
<keyword evidence="4 7" id="KW-1133">Transmembrane helix</keyword>
<keyword evidence="8" id="KW-0969">Cilium</keyword>
<evidence type="ECO:0000313" key="8">
    <source>
        <dbReference type="EMBL" id="MBI3128961.1"/>
    </source>
</evidence>
<feature type="compositionally biased region" description="Polar residues" evidence="6">
    <location>
        <begin position="403"/>
        <end position="412"/>
    </location>
</feature>
<organism evidence="8 9">
    <name type="scientific">Tectimicrobiota bacterium</name>
    <dbReference type="NCBI Taxonomy" id="2528274"/>
    <lineage>
        <taxon>Bacteria</taxon>
        <taxon>Pseudomonadati</taxon>
        <taxon>Nitrospinota/Tectimicrobiota group</taxon>
        <taxon>Candidatus Tectimicrobiota</taxon>
    </lineage>
</organism>
<keyword evidence="2" id="KW-1003">Cell membrane</keyword>
<feature type="region of interest" description="Disordered" evidence="6">
    <location>
        <begin position="393"/>
        <end position="441"/>
    </location>
</feature>
<keyword evidence="3 7" id="KW-0812">Transmembrane</keyword>
<feature type="compositionally biased region" description="Pro residues" evidence="6">
    <location>
        <begin position="424"/>
        <end position="434"/>
    </location>
</feature>
<dbReference type="Pfam" id="PF04347">
    <property type="entry name" value="FliO"/>
    <property type="match status" value="1"/>
</dbReference>
<evidence type="ECO:0000256" key="1">
    <source>
        <dbReference type="ARBA" id="ARBA00004236"/>
    </source>
</evidence>
<dbReference type="AlphaFoldDB" id="A0A932I433"/>
<name>A0A932I433_UNCTE</name>
<dbReference type="Proteomes" id="UP000782312">
    <property type="component" value="Unassembled WGS sequence"/>
</dbReference>
<comment type="subcellular location">
    <subcellularLocation>
        <location evidence="1">Cell membrane</location>
    </subcellularLocation>
</comment>
<dbReference type="GO" id="GO:0044781">
    <property type="term" value="P:bacterial-type flagellum organization"/>
    <property type="evidence" value="ECO:0007669"/>
    <property type="project" value="InterPro"/>
</dbReference>
<evidence type="ECO:0000313" key="9">
    <source>
        <dbReference type="Proteomes" id="UP000782312"/>
    </source>
</evidence>
<keyword evidence="5 7" id="KW-0472">Membrane</keyword>
<keyword evidence="8" id="KW-0282">Flagellum</keyword>
<comment type="caution">
    <text evidence="8">The sequence shown here is derived from an EMBL/GenBank/DDBJ whole genome shotgun (WGS) entry which is preliminary data.</text>
</comment>
<evidence type="ECO:0000256" key="2">
    <source>
        <dbReference type="ARBA" id="ARBA00022475"/>
    </source>
</evidence>
<evidence type="ECO:0000256" key="5">
    <source>
        <dbReference type="ARBA" id="ARBA00023136"/>
    </source>
</evidence>
<reference evidence="8" key="1">
    <citation type="submission" date="2020-07" db="EMBL/GenBank/DDBJ databases">
        <title>Huge and variable diversity of episymbiotic CPR bacteria and DPANN archaea in groundwater ecosystems.</title>
        <authorList>
            <person name="He C.Y."/>
            <person name="Keren R."/>
            <person name="Whittaker M."/>
            <person name="Farag I.F."/>
            <person name="Doudna J."/>
            <person name="Cate J.H.D."/>
            <person name="Banfield J.F."/>
        </authorList>
    </citation>
    <scope>NUCLEOTIDE SEQUENCE</scope>
    <source>
        <strain evidence="8">NC_groundwater_763_Ag_S-0.2um_68_21</strain>
    </source>
</reference>
<dbReference type="GO" id="GO:0016020">
    <property type="term" value="C:membrane"/>
    <property type="evidence" value="ECO:0007669"/>
    <property type="project" value="InterPro"/>
</dbReference>
<evidence type="ECO:0000256" key="4">
    <source>
        <dbReference type="ARBA" id="ARBA00022989"/>
    </source>
</evidence>
<sequence>MERIVGKLARGSDAARGVILLLALLSLLLGAWPAQGAPVLQKVFVYAGEDRIRLVAVFDQALSSPAPEPLAEGDGVAFFLRGARGGRELRHFVVGQGGYRRVEAEEEPDGLRLTVRAGQAIAHLKNRMGVTASGNAFTLTLPSLAGDSLRPAAGREAGRESDIVTPAPAAPRGKTEPLTPESVLRRSLSPGAPKTEIPAAPVPAPRAPAAPPMVPAKPASPSAFGPGEAEAVPRVQAPLTPADLGAGAPSLAGLMARMGGLLGGLLILLAGGLAAFKKWGGSAAKRLGAGAKVVRTLHRVYLAPKQSIAVVEVAGEILVVGISGQSISMLTKIEDGDALAKLRDGGEASFVEQLSRLMGGKEKAPALPEALEKNPAASLAAIKAYAENLAAKENGRPGGRANGHSNGRSASNGHAAPAKALPARPAPDGLPPLPDAGAGKAVVRLRERLGRAPQWTGAAS</sequence>
<dbReference type="InterPro" id="IPR022781">
    <property type="entry name" value="Flagellar_biosynth_FliO"/>
</dbReference>
<accession>A0A932I433</accession>
<feature type="region of interest" description="Disordered" evidence="6">
    <location>
        <begin position="150"/>
        <end position="206"/>
    </location>
</feature>
<protein>
    <submittedName>
        <fullName evidence="8">Flagellar biosynthetic protein FliO</fullName>
    </submittedName>
</protein>